<reference evidence="7 8" key="1">
    <citation type="submission" date="2016-10" db="EMBL/GenBank/DDBJ databases">
        <authorList>
            <person name="de Groot N.N."/>
        </authorList>
    </citation>
    <scope>NUCLEOTIDE SEQUENCE [LARGE SCALE GENOMIC DNA]</scope>
    <source>
        <strain evidence="7 8">CGMCC 1.3430</strain>
    </source>
</reference>
<evidence type="ECO:0000313" key="8">
    <source>
        <dbReference type="Proteomes" id="UP000198773"/>
    </source>
</evidence>
<dbReference type="InterPro" id="IPR014284">
    <property type="entry name" value="RNA_pol_sigma-70_dom"/>
</dbReference>
<gene>
    <name evidence="7" type="ORF">SAMN04488051_10128</name>
</gene>
<dbReference type="AlphaFoldDB" id="A0A1H3WYU1"/>
<dbReference type="GO" id="GO:0016987">
    <property type="term" value="F:sigma factor activity"/>
    <property type="evidence" value="ECO:0007669"/>
    <property type="project" value="UniProtKB-KW"/>
</dbReference>
<feature type="domain" description="RNA polymerase sigma-70 region 2" evidence="5">
    <location>
        <begin position="7"/>
        <end position="69"/>
    </location>
</feature>
<evidence type="ECO:0000256" key="1">
    <source>
        <dbReference type="ARBA" id="ARBA00010641"/>
    </source>
</evidence>
<dbReference type="Pfam" id="PF04542">
    <property type="entry name" value="Sigma70_r2"/>
    <property type="match status" value="1"/>
</dbReference>
<evidence type="ECO:0000256" key="4">
    <source>
        <dbReference type="ARBA" id="ARBA00023163"/>
    </source>
</evidence>
<dbReference type="InterPro" id="IPR039425">
    <property type="entry name" value="RNA_pol_sigma-70-like"/>
</dbReference>
<dbReference type="InterPro" id="IPR007627">
    <property type="entry name" value="RNA_pol_sigma70_r2"/>
</dbReference>
<keyword evidence="8" id="KW-1185">Reference proteome</keyword>
<evidence type="ECO:0000313" key="7">
    <source>
        <dbReference type="EMBL" id="SDZ92367.1"/>
    </source>
</evidence>
<accession>A0A1H3WYU1</accession>
<dbReference type="CDD" id="cd06171">
    <property type="entry name" value="Sigma70_r4"/>
    <property type="match status" value="1"/>
</dbReference>
<dbReference type="Proteomes" id="UP000198773">
    <property type="component" value="Unassembled WGS sequence"/>
</dbReference>
<dbReference type="RefSeq" id="WP_091337750.1">
    <property type="nucleotide sequence ID" value="NZ_FNRM01000001.1"/>
</dbReference>
<proteinExistence type="inferred from homology"/>
<dbReference type="SUPFAM" id="SSF88946">
    <property type="entry name" value="Sigma2 domain of RNA polymerase sigma factors"/>
    <property type="match status" value="1"/>
</dbReference>
<protein>
    <submittedName>
        <fullName evidence="7">RNA polymerase sigma-70 factor, ECF subfamily</fullName>
    </submittedName>
</protein>
<sequence length="162" mass="18289">MSIADLQRLLPPLRRFCFSLTGNRADADDLLQSTVEKLLKHPTPDAVAMDSWAFRICRNLWIDEYRSRKVRLAYAAAQPEVHDSADSEQQEQQMSIYLVEEAIAKLSNEHQEVLALIAIEGMSYKKAAETLDLPLGTIMSRLARARAQLNEALQARYNGETA</sequence>
<evidence type="ECO:0000259" key="6">
    <source>
        <dbReference type="Pfam" id="PF08281"/>
    </source>
</evidence>
<dbReference type="PANTHER" id="PTHR43133:SF25">
    <property type="entry name" value="RNA POLYMERASE SIGMA FACTOR RFAY-RELATED"/>
    <property type="match status" value="1"/>
</dbReference>
<dbReference type="InterPro" id="IPR013325">
    <property type="entry name" value="RNA_pol_sigma_r2"/>
</dbReference>
<dbReference type="Gene3D" id="1.20.140.160">
    <property type="match status" value="1"/>
</dbReference>
<organism evidence="7 8">
    <name type="scientific">Alkalimonas amylolytica</name>
    <dbReference type="NCBI Taxonomy" id="152573"/>
    <lineage>
        <taxon>Bacteria</taxon>
        <taxon>Pseudomonadati</taxon>
        <taxon>Pseudomonadota</taxon>
        <taxon>Gammaproteobacteria</taxon>
        <taxon>Alkalimonas</taxon>
    </lineage>
</organism>
<dbReference type="GO" id="GO:0003677">
    <property type="term" value="F:DNA binding"/>
    <property type="evidence" value="ECO:0007669"/>
    <property type="project" value="InterPro"/>
</dbReference>
<comment type="similarity">
    <text evidence="1">Belongs to the sigma-70 factor family. ECF subfamily.</text>
</comment>
<keyword evidence="2" id="KW-0805">Transcription regulation</keyword>
<evidence type="ECO:0000256" key="3">
    <source>
        <dbReference type="ARBA" id="ARBA00023082"/>
    </source>
</evidence>
<keyword evidence="3" id="KW-0731">Sigma factor</keyword>
<dbReference type="GO" id="GO:0006352">
    <property type="term" value="P:DNA-templated transcription initiation"/>
    <property type="evidence" value="ECO:0007669"/>
    <property type="project" value="InterPro"/>
</dbReference>
<keyword evidence="4" id="KW-0804">Transcription</keyword>
<dbReference type="NCBIfam" id="TIGR02937">
    <property type="entry name" value="sigma70-ECF"/>
    <property type="match status" value="1"/>
</dbReference>
<dbReference type="SUPFAM" id="SSF88659">
    <property type="entry name" value="Sigma3 and sigma4 domains of RNA polymerase sigma factors"/>
    <property type="match status" value="1"/>
</dbReference>
<dbReference type="STRING" id="152573.SAMN04488051_10128"/>
<evidence type="ECO:0000259" key="5">
    <source>
        <dbReference type="Pfam" id="PF04542"/>
    </source>
</evidence>
<feature type="domain" description="RNA polymerase sigma factor 70 region 4 type 2" evidence="6">
    <location>
        <begin position="99"/>
        <end position="149"/>
    </location>
</feature>
<dbReference type="Pfam" id="PF08281">
    <property type="entry name" value="Sigma70_r4_2"/>
    <property type="match status" value="1"/>
</dbReference>
<dbReference type="InterPro" id="IPR013249">
    <property type="entry name" value="RNA_pol_sigma70_r4_t2"/>
</dbReference>
<evidence type="ECO:0000256" key="2">
    <source>
        <dbReference type="ARBA" id="ARBA00023015"/>
    </source>
</evidence>
<dbReference type="OrthoDB" id="9797134at2"/>
<dbReference type="EMBL" id="FNRM01000001">
    <property type="protein sequence ID" value="SDZ92367.1"/>
    <property type="molecule type" value="Genomic_DNA"/>
</dbReference>
<dbReference type="PANTHER" id="PTHR43133">
    <property type="entry name" value="RNA POLYMERASE ECF-TYPE SIGMA FACTO"/>
    <property type="match status" value="1"/>
</dbReference>
<name>A0A1H3WYU1_ALKAM</name>
<dbReference type="InterPro" id="IPR013324">
    <property type="entry name" value="RNA_pol_sigma_r3/r4-like"/>
</dbReference>